<dbReference type="PROSITE" id="PS01049">
    <property type="entry name" value="YJEF_C_1"/>
    <property type="match status" value="1"/>
</dbReference>
<name>A0A8D8VQY9_9HEMI</name>
<dbReference type="HAMAP" id="MF_01965">
    <property type="entry name" value="NADHX_dehydratase"/>
    <property type="match status" value="1"/>
</dbReference>
<dbReference type="EC" id="4.2.1.93" evidence="7"/>
<comment type="catalytic activity">
    <reaction evidence="6 7">
        <text>(6S)-NADPHX + ATP = ADP + phosphate + NADPH + H(+)</text>
        <dbReference type="Rhea" id="RHEA:32231"/>
        <dbReference type="ChEBI" id="CHEBI:15378"/>
        <dbReference type="ChEBI" id="CHEBI:30616"/>
        <dbReference type="ChEBI" id="CHEBI:43474"/>
        <dbReference type="ChEBI" id="CHEBI:57783"/>
        <dbReference type="ChEBI" id="CHEBI:64076"/>
        <dbReference type="ChEBI" id="CHEBI:456216"/>
        <dbReference type="EC" id="4.2.1.93"/>
    </reaction>
</comment>
<dbReference type="Gene3D" id="3.40.1190.20">
    <property type="match status" value="1"/>
</dbReference>
<dbReference type="PROSITE" id="PS51383">
    <property type="entry name" value="YJEF_C_3"/>
    <property type="match status" value="1"/>
</dbReference>
<keyword evidence="1 7" id="KW-0547">Nucleotide-binding</keyword>
<feature type="signal peptide" evidence="8">
    <location>
        <begin position="1"/>
        <end position="28"/>
    </location>
</feature>
<evidence type="ECO:0000259" key="9">
    <source>
        <dbReference type="PROSITE" id="PS51383"/>
    </source>
</evidence>
<evidence type="ECO:0000256" key="4">
    <source>
        <dbReference type="ARBA" id="ARBA00023027"/>
    </source>
</evidence>
<protein>
    <recommendedName>
        <fullName evidence="7">ATP-dependent (S)-NAD(P)H-hydrate dehydratase</fullName>
        <ecNumber evidence="7">4.2.1.93</ecNumber>
    </recommendedName>
    <alternativeName>
        <fullName evidence="7">ATP-dependent NAD(P)HX dehydratase</fullName>
    </alternativeName>
</protein>
<feature type="chain" id="PRO_5034848696" description="ATP-dependent (S)-NAD(P)H-hydrate dehydratase" evidence="8">
    <location>
        <begin position="29"/>
        <end position="335"/>
    </location>
</feature>
<dbReference type="CDD" id="cd01171">
    <property type="entry name" value="YXKO-related"/>
    <property type="match status" value="1"/>
</dbReference>
<evidence type="ECO:0000256" key="5">
    <source>
        <dbReference type="ARBA" id="ARBA00023239"/>
    </source>
</evidence>
<proteinExistence type="inferred from homology"/>
<comment type="similarity">
    <text evidence="7">Belongs to the NnrD/CARKD family.</text>
</comment>
<dbReference type="PANTHER" id="PTHR12592">
    <property type="entry name" value="ATP-DEPENDENT (S)-NAD(P)H-HYDRATE DEHYDRATASE FAMILY MEMBER"/>
    <property type="match status" value="1"/>
</dbReference>
<keyword evidence="4 7" id="KW-0520">NAD</keyword>
<evidence type="ECO:0000256" key="6">
    <source>
        <dbReference type="ARBA" id="ARBA00047472"/>
    </source>
</evidence>
<comment type="cofactor">
    <cofactor evidence="7">
        <name>Mg(2+)</name>
        <dbReference type="ChEBI" id="CHEBI:18420"/>
    </cofactor>
</comment>
<dbReference type="InterPro" id="IPR029056">
    <property type="entry name" value="Ribokinase-like"/>
</dbReference>
<feature type="binding site" evidence="7">
    <location>
        <position position="145"/>
    </location>
    <ligand>
        <name>(6S)-NADPHX</name>
        <dbReference type="ChEBI" id="CHEBI:64076"/>
    </ligand>
</feature>
<evidence type="ECO:0000256" key="2">
    <source>
        <dbReference type="ARBA" id="ARBA00022840"/>
    </source>
</evidence>
<reference evidence="10" key="1">
    <citation type="submission" date="2021-05" db="EMBL/GenBank/DDBJ databases">
        <authorList>
            <person name="Alioto T."/>
            <person name="Alioto T."/>
            <person name="Gomez Garrido J."/>
        </authorList>
    </citation>
    <scope>NUCLEOTIDE SEQUENCE</scope>
</reference>
<comment type="function">
    <text evidence="7">Catalyzes the dehydration of the S-form of NAD(P)HX at the expense of ATP, which is converted to ADP. Together with NAD(P)HX epimerase, which catalyzes the epimerization of the S- and R-forms, the enzyme allows the repair of both epimers of NAD(P)HX, a damaged form of NAD(P)H that is a result of enzymatic or heat-dependent hydration.</text>
</comment>
<feature type="binding site" evidence="7">
    <location>
        <begin position="201"/>
        <end position="207"/>
    </location>
    <ligand>
        <name>(6S)-NADPHX</name>
        <dbReference type="ChEBI" id="CHEBI:64076"/>
    </ligand>
</feature>
<feature type="binding site" evidence="7">
    <location>
        <position position="262"/>
    </location>
    <ligand>
        <name>(6S)-NADPHX</name>
        <dbReference type="ChEBI" id="CHEBI:64076"/>
    </ligand>
</feature>
<dbReference type="AlphaFoldDB" id="A0A8D8VQY9"/>
<dbReference type="PANTHER" id="PTHR12592:SF0">
    <property type="entry name" value="ATP-DEPENDENT (S)-NAD(P)H-HYDRATE DEHYDRATASE"/>
    <property type="match status" value="1"/>
</dbReference>
<dbReference type="Pfam" id="PF01256">
    <property type="entry name" value="Carb_kinase"/>
    <property type="match status" value="1"/>
</dbReference>
<keyword evidence="8" id="KW-0732">Signal</keyword>
<feature type="binding site" evidence="7">
    <location>
        <begin position="233"/>
        <end position="237"/>
    </location>
    <ligand>
        <name>ATP</name>
        <dbReference type="ChEBI" id="CHEBI:30616"/>
    </ligand>
</feature>
<evidence type="ECO:0000256" key="3">
    <source>
        <dbReference type="ARBA" id="ARBA00022857"/>
    </source>
</evidence>
<evidence type="ECO:0000256" key="1">
    <source>
        <dbReference type="ARBA" id="ARBA00022741"/>
    </source>
</evidence>
<dbReference type="GO" id="GO:0110051">
    <property type="term" value="P:metabolite repair"/>
    <property type="evidence" value="ECO:0007669"/>
    <property type="project" value="TreeGrafter"/>
</dbReference>
<evidence type="ECO:0000313" key="10">
    <source>
        <dbReference type="EMBL" id="CAG6632492.1"/>
    </source>
</evidence>
<dbReference type="SUPFAM" id="SSF53613">
    <property type="entry name" value="Ribokinase-like"/>
    <property type="match status" value="1"/>
</dbReference>
<accession>A0A8D8VQY9</accession>
<dbReference type="GO" id="GO:0005524">
    <property type="term" value="F:ATP binding"/>
    <property type="evidence" value="ECO:0007669"/>
    <property type="project" value="UniProtKB-KW"/>
</dbReference>
<feature type="domain" description="YjeF C-terminal" evidence="9">
    <location>
        <begin position="44"/>
        <end position="331"/>
    </location>
</feature>
<dbReference type="GO" id="GO:0047453">
    <property type="term" value="F:ATP-dependent NAD(P)H-hydrate dehydratase activity"/>
    <property type="evidence" value="ECO:0007669"/>
    <property type="project" value="UniProtKB-UniRule"/>
</dbReference>
<dbReference type="InterPro" id="IPR000631">
    <property type="entry name" value="CARKD"/>
</dbReference>
<keyword evidence="7" id="KW-0597">Phosphoprotein</keyword>
<keyword evidence="2 7" id="KW-0067">ATP-binding</keyword>
<dbReference type="InterPro" id="IPR017953">
    <property type="entry name" value="Carbohydrate_kinase_pred_CS"/>
</dbReference>
<evidence type="ECO:0000256" key="7">
    <source>
        <dbReference type="HAMAP-Rule" id="MF_03157"/>
    </source>
</evidence>
<feature type="binding site" evidence="7">
    <location>
        <begin position="252"/>
        <end position="261"/>
    </location>
    <ligand>
        <name>ATP</name>
        <dbReference type="ChEBI" id="CHEBI:30616"/>
    </ligand>
</feature>
<dbReference type="EMBL" id="HBUF01079929">
    <property type="protein sequence ID" value="CAG6632492.1"/>
    <property type="molecule type" value="Transcribed_RNA"/>
</dbReference>
<keyword evidence="3" id="KW-0521">NADP</keyword>
<comment type="catalytic activity">
    <reaction evidence="7">
        <text>(6S)-NADHX + ATP = ADP + phosphate + NADH + H(+)</text>
        <dbReference type="Rhea" id="RHEA:19017"/>
        <dbReference type="ChEBI" id="CHEBI:15378"/>
        <dbReference type="ChEBI" id="CHEBI:30616"/>
        <dbReference type="ChEBI" id="CHEBI:43474"/>
        <dbReference type="ChEBI" id="CHEBI:57945"/>
        <dbReference type="ChEBI" id="CHEBI:64074"/>
        <dbReference type="ChEBI" id="CHEBI:456216"/>
        <dbReference type="EC" id="4.2.1.93"/>
    </reaction>
</comment>
<dbReference type="GO" id="GO:0046496">
    <property type="term" value="P:nicotinamide nucleotide metabolic process"/>
    <property type="evidence" value="ECO:0007669"/>
    <property type="project" value="UniProtKB-UniRule"/>
</dbReference>
<organism evidence="10">
    <name type="scientific">Cacopsylla melanoneura</name>
    <dbReference type="NCBI Taxonomy" id="428564"/>
    <lineage>
        <taxon>Eukaryota</taxon>
        <taxon>Metazoa</taxon>
        <taxon>Ecdysozoa</taxon>
        <taxon>Arthropoda</taxon>
        <taxon>Hexapoda</taxon>
        <taxon>Insecta</taxon>
        <taxon>Pterygota</taxon>
        <taxon>Neoptera</taxon>
        <taxon>Paraneoptera</taxon>
        <taxon>Hemiptera</taxon>
        <taxon>Sternorrhyncha</taxon>
        <taxon>Psylloidea</taxon>
        <taxon>Psyllidae</taxon>
        <taxon>Psyllinae</taxon>
        <taxon>Cacopsylla</taxon>
    </lineage>
</organism>
<evidence type="ECO:0000256" key="8">
    <source>
        <dbReference type="SAM" id="SignalP"/>
    </source>
</evidence>
<dbReference type="NCBIfam" id="TIGR00196">
    <property type="entry name" value="yjeF_cterm"/>
    <property type="match status" value="1"/>
</dbReference>
<keyword evidence="5 7" id="KW-0456">Lyase</keyword>
<sequence length="335" mass="37029">MPNYSNLPSMRSVLIILFSQIFVSCSSSQLKDFLDNNMTMSSNSELFQDLIPTPHQFDKHKGQMGRICVIGGSLQYTGAAYYAAMSSLLAGADLVYMVCCEGAVPILKTYSPELIVLPHYLDQTDSVQHIMPWMSRMHAVLIGPGLGTDSLVQRNVISIIENLKSSNLTIPLLLDADGLKILAETPTLLKDYQGPVYLTPNKREYSLLFPGEKRDIQKTDTAQIGPKVTMIVKGPEDIIVNNQTMLTCKEENSWRRCGGQGDLVAGTLATMSHYATLKSGSGPVNTPWELRAGLAACSVVRRSNRLAYQLKGRSMLATDMIHQLHTAFKQMIPNW</sequence>